<accession>A0A0G4IQE7</accession>
<evidence type="ECO:0000313" key="3">
    <source>
        <dbReference type="Proteomes" id="UP000039324"/>
    </source>
</evidence>
<evidence type="ECO:0000256" key="1">
    <source>
        <dbReference type="SAM" id="MobiDB-lite"/>
    </source>
</evidence>
<proteinExistence type="predicted"/>
<dbReference type="AlphaFoldDB" id="A0A0G4IQE7"/>
<sequence length="178" mass="19826">MSKVIMDAVRRRLSRTPEKNEAADDVDDASRDDATPDASGRGLDVMDIFKSHPSLAIGGSVGRNTWLGRWLKNKLVENDGAALDLADPPQGRLPRRESEPPSPMRNRKSCMRVPDSTRKPAGSVRFQLPPIVIVVRREDLCFSRMDATTETDDDDSSKRSRFDLSAFIDSVNKEQAKT</sequence>
<feature type="region of interest" description="Disordered" evidence="1">
    <location>
        <begin position="1"/>
        <end position="42"/>
    </location>
</feature>
<organism evidence="2 3">
    <name type="scientific">Plasmodiophora brassicae</name>
    <name type="common">Clubroot disease agent</name>
    <dbReference type="NCBI Taxonomy" id="37360"/>
    <lineage>
        <taxon>Eukaryota</taxon>
        <taxon>Sar</taxon>
        <taxon>Rhizaria</taxon>
        <taxon>Endomyxa</taxon>
        <taxon>Phytomyxea</taxon>
        <taxon>Plasmodiophorida</taxon>
        <taxon>Plasmodiophoridae</taxon>
        <taxon>Plasmodiophora</taxon>
    </lineage>
</organism>
<feature type="region of interest" description="Disordered" evidence="1">
    <location>
        <begin position="81"/>
        <end position="122"/>
    </location>
</feature>
<dbReference type="EMBL" id="CDSF01000079">
    <property type="protein sequence ID" value="CEO97583.1"/>
    <property type="molecule type" value="Genomic_DNA"/>
</dbReference>
<reference evidence="2 3" key="1">
    <citation type="submission" date="2015-02" db="EMBL/GenBank/DDBJ databases">
        <authorList>
            <person name="Chooi Y.-H."/>
        </authorList>
    </citation>
    <scope>NUCLEOTIDE SEQUENCE [LARGE SCALE GENOMIC DNA]</scope>
    <source>
        <strain evidence="2">E3</strain>
    </source>
</reference>
<feature type="compositionally biased region" description="Basic and acidic residues" evidence="1">
    <location>
        <begin position="15"/>
        <end position="34"/>
    </location>
</feature>
<gene>
    <name evidence="2" type="ORF">PBRA_000928</name>
</gene>
<evidence type="ECO:0000313" key="2">
    <source>
        <dbReference type="EMBL" id="CEO97583.1"/>
    </source>
</evidence>
<protein>
    <submittedName>
        <fullName evidence="2">Uncharacterized protein</fullName>
    </submittedName>
</protein>
<keyword evidence="3" id="KW-1185">Reference proteome</keyword>
<dbReference type="Proteomes" id="UP000039324">
    <property type="component" value="Unassembled WGS sequence"/>
</dbReference>
<name>A0A0G4IQE7_PLABS</name>